<evidence type="ECO:0000313" key="3">
    <source>
        <dbReference type="Proteomes" id="UP000251800"/>
    </source>
</evidence>
<feature type="transmembrane region" description="Helical" evidence="1">
    <location>
        <begin position="86"/>
        <end position="104"/>
    </location>
</feature>
<name>A0A363UIY3_9GAMM</name>
<feature type="transmembrane region" description="Helical" evidence="1">
    <location>
        <begin position="144"/>
        <end position="166"/>
    </location>
</feature>
<protein>
    <submittedName>
        <fullName evidence="2">Heptaprenyl diphosphate synthase</fullName>
    </submittedName>
</protein>
<dbReference type="Gene3D" id="1.10.1760.20">
    <property type="match status" value="1"/>
</dbReference>
<dbReference type="PIRSF" id="PIRSF027391">
    <property type="entry name" value="Hpre_diP_synt_I"/>
    <property type="match status" value="1"/>
</dbReference>
<keyword evidence="1" id="KW-0812">Transmembrane</keyword>
<keyword evidence="1" id="KW-0472">Membrane</keyword>
<dbReference type="AlphaFoldDB" id="A0A363UIY3"/>
<comment type="caution">
    <text evidence="2">The sequence shown here is derived from an EMBL/GenBank/DDBJ whole genome shotgun (WGS) entry which is preliminary data.</text>
</comment>
<dbReference type="Pfam" id="PF07456">
    <property type="entry name" value="Hpre_diP_synt_I"/>
    <property type="match status" value="1"/>
</dbReference>
<keyword evidence="1" id="KW-1133">Transmembrane helix</keyword>
<reference evidence="2 3" key="1">
    <citation type="submission" date="2018-05" db="EMBL/GenBank/DDBJ databases">
        <title>Abyssibacter profundi OUC007T gen. nov., sp. nov, a marine bacterium isolated from seawater of the Mariana Trench.</title>
        <authorList>
            <person name="Zhou S."/>
        </authorList>
    </citation>
    <scope>NUCLEOTIDE SEQUENCE [LARGE SCALE GENOMIC DNA]</scope>
    <source>
        <strain evidence="2 3">OUC007</strain>
    </source>
</reference>
<dbReference type="RefSeq" id="WP_109720925.1">
    <property type="nucleotide sequence ID" value="NZ_QEQK01000011.1"/>
</dbReference>
<accession>A0A363UIY3</accession>
<keyword evidence="3" id="KW-1185">Reference proteome</keyword>
<gene>
    <name evidence="2" type="ORF">DEH80_12940</name>
</gene>
<proteinExistence type="predicted"/>
<dbReference type="Proteomes" id="UP000251800">
    <property type="component" value="Unassembled WGS sequence"/>
</dbReference>
<feature type="transmembrane region" description="Helical" evidence="1">
    <location>
        <begin position="116"/>
        <end position="138"/>
    </location>
</feature>
<feature type="transmembrane region" description="Helical" evidence="1">
    <location>
        <begin position="12"/>
        <end position="29"/>
    </location>
</feature>
<dbReference type="EMBL" id="QEQK01000011">
    <property type="protein sequence ID" value="PWN55383.1"/>
    <property type="molecule type" value="Genomic_DNA"/>
</dbReference>
<dbReference type="InterPro" id="IPR010898">
    <property type="entry name" value="Hpre_diP_synth_I"/>
</dbReference>
<dbReference type="OrthoDB" id="9799095at2"/>
<organism evidence="2 3">
    <name type="scientific">Abyssibacter profundi</name>
    <dbReference type="NCBI Taxonomy" id="2182787"/>
    <lineage>
        <taxon>Bacteria</taxon>
        <taxon>Pseudomonadati</taxon>
        <taxon>Pseudomonadota</taxon>
        <taxon>Gammaproteobacteria</taxon>
        <taxon>Chromatiales</taxon>
        <taxon>Oceanococcaceae</taxon>
        <taxon>Abyssibacter</taxon>
    </lineage>
</organism>
<dbReference type="InterPro" id="IPR014535">
    <property type="entry name" value="Hpre_diP_synt_I"/>
</dbReference>
<evidence type="ECO:0000256" key="1">
    <source>
        <dbReference type="SAM" id="Phobius"/>
    </source>
</evidence>
<sequence length="178" mass="18818">MTRRVPLHPQRRDHMIAGFAALAIVIHILEAGVPTPIPGIKPGLANVITLLVLLRHDFRAAVWVQLLRVLVGSLLIGSFLTPTFLLSLAGAGASLLALGALTLWNRALPLAQFSPIGLGVAAACAHMSGQFLVAYSWFIPHPGLLTLLPVLLTAALLFGALTGWLAGRIHDRLPAAST</sequence>
<evidence type="ECO:0000313" key="2">
    <source>
        <dbReference type="EMBL" id="PWN55383.1"/>
    </source>
</evidence>